<protein>
    <submittedName>
        <fullName evidence="1">Uncharacterized protein</fullName>
    </submittedName>
</protein>
<keyword evidence="2" id="KW-1185">Reference proteome</keyword>
<dbReference type="EMBL" id="JAMYWD010000530">
    <property type="protein sequence ID" value="KAJ4949735.1"/>
    <property type="molecule type" value="Genomic_DNA"/>
</dbReference>
<sequence>MPVSSVDNETIIGRPIFLQQIIIHDRRLPFYPGSLFRGQLLELTLNLTYTDLGRSARAGDKDTETSFADSVSLLLCTSRAPRSSHLTCFCKFLNYSLREKTSCSRSPLPAPF</sequence>
<accession>A0A9Q0GNT6</accession>
<proteinExistence type="predicted"/>
<evidence type="ECO:0000313" key="1">
    <source>
        <dbReference type="EMBL" id="KAJ4949735.1"/>
    </source>
</evidence>
<comment type="caution">
    <text evidence="1">The sequence shown here is derived from an EMBL/GenBank/DDBJ whole genome shotgun (WGS) entry which is preliminary data.</text>
</comment>
<dbReference type="Proteomes" id="UP001141806">
    <property type="component" value="Unassembled WGS sequence"/>
</dbReference>
<evidence type="ECO:0000313" key="2">
    <source>
        <dbReference type="Proteomes" id="UP001141806"/>
    </source>
</evidence>
<organism evidence="1 2">
    <name type="scientific">Protea cynaroides</name>
    <dbReference type="NCBI Taxonomy" id="273540"/>
    <lineage>
        <taxon>Eukaryota</taxon>
        <taxon>Viridiplantae</taxon>
        <taxon>Streptophyta</taxon>
        <taxon>Embryophyta</taxon>
        <taxon>Tracheophyta</taxon>
        <taxon>Spermatophyta</taxon>
        <taxon>Magnoliopsida</taxon>
        <taxon>Proteales</taxon>
        <taxon>Proteaceae</taxon>
        <taxon>Protea</taxon>
    </lineage>
</organism>
<name>A0A9Q0GNT6_9MAGN</name>
<gene>
    <name evidence="1" type="ORF">NE237_000033</name>
</gene>
<reference evidence="1" key="1">
    <citation type="journal article" date="2023" name="Plant J.">
        <title>The genome of the king protea, Protea cynaroides.</title>
        <authorList>
            <person name="Chang J."/>
            <person name="Duong T.A."/>
            <person name="Schoeman C."/>
            <person name="Ma X."/>
            <person name="Roodt D."/>
            <person name="Barker N."/>
            <person name="Li Z."/>
            <person name="Van de Peer Y."/>
            <person name="Mizrachi E."/>
        </authorList>
    </citation>
    <scope>NUCLEOTIDE SEQUENCE</scope>
    <source>
        <tissue evidence="1">Young leaves</tissue>
    </source>
</reference>
<dbReference type="AlphaFoldDB" id="A0A9Q0GNT6"/>